<comment type="similarity">
    <text evidence="3">Belongs to the TRAFAC class TrmE-Era-EngA-EngB-Septin-like GTPase superfamily. AIG1/Toc34/Toc159-like paraseptin GTPase family. IAN subfamily.</text>
</comment>
<keyword evidence="11" id="KW-1002">Plastid outer membrane</keyword>
<keyword evidence="6" id="KW-0934">Plastid</keyword>
<dbReference type="Pfam" id="PF04548">
    <property type="entry name" value="AIG1"/>
    <property type="match status" value="1"/>
</dbReference>
<evidence type="ECO:0000256" key="14">
    <source>
        <dbReference type="ARBA" id="ARBA00022989"/>
    </source>
</evidence>
<keyword evidence="14 18" id="KW-1133">Transmembrane helix</keyword>
<dbReference type="AlphaFoldDB" id="A0AAE0ZFN0"/>
<gene>
    <name evidence="20" type="ORF">RRG08_060876</name>
</gene>
<keyword evidence="21" id="KW-1185">Reference proteome</keyword>
<evidence type="ECO:0000256" key="16">
    <source>
        <dbReference type="ARBA" id="ARBA00023136"/>
    </source>
</evidence>
<comment type="subcellular location">
    <subcellularLocation>
        <location evidence="2">Membrane</location>
        <topology evidence="2">Single-pass membrane protein</topology>
    </subcellularLocation>
    <subcellularLocation>
        <location evidence="17">Plastid</location>
        <location evidence="17">Chloroplast outer membrane</location>
    </subcellularLocation>
</comment>
<evidence type="ECO:0000256" key="17">
    <source>
        <dbReference type="ARBA" id="ARBA00024013"/>
    </source>
</evidence>
<evidence type="ECO:0000313" key="21">
    <source>
        <dbReference type="Proteomes" id="UP001283361"/>
    </source>
</evidence>
<protein>
    <recommendedName>
        <fullName evidence="19">AIG1-type G domain-containing protein</fullName>
    </recommendedName>
</protein>
<keyword evidence="16 18" id="KW-0472">Membrane</keyword>
<evidence type="ECO:0000256" key="8">
    <source>
        <dbReference type="ARBA" id="ARBA00022723"/>
    </source>
</evidence>
<dbReference type="GO" id="GO:0015031">
    <property type="term" value="P:protein transport"/>
    <property type="evidence" value="ECO:0007669"/>
    <property type="project" value="UniProtKB-KW"/>
</dbReference>
<evidence type="ECO:0000256" key="5">
    <source>
        <dbReference type="ARBA" id="ARBA00022528"/>
    </source>
</evidence>
<dbReference type="InterPro" id="IPR006703">
    <property type="entry name" value="G_AIG1"/>
</dbReference>
<dbReference type="EMBL" id="JAWDGP010004054">
    <property type="protein sequence ID" value="KAK3768514.1"/>
    <property type="molecule type" value="Genomic_DNA"/>
</dbReference>
<sequence length="498" mass="55887">MQRQRDIGIFLLEAPGAGKRMLGNLIIGRPVFLNTSVPQSATAANNLNIHHAIQQNRAIAVAEGPDIGTPQQRADNSRALVQSLNTFIAVMDQRQCYFEFALVLHIGDRITEDFQSMILFLEAVLGPVLLTNHTRIVMNGGDIFEREFGNNLQETFLAWCVSQTQSFLKDLMTRCQWRVHLLGSSRRDEADIQKQVQDFINSVDYERQDPENRGSQRYQYRQAINSRTYAIVSSRKNLVEQSTEGTLGPILRQLNQVRTRVTPLEQLPTLERLRSDTQQIFNEVREEDCGTGVLERALTQAELANRSVIDAIAVCKNLIQSDNRSSVCEGRISQLYMRQARIIMVMIVMVGIVFIQNFGLPYVSSPSDSHRTHGDNIPVAENNSSLVTPSVRGQGWLSNTICPVVKDGLVTLPVQWSRMDHPEAHFLHSQLRKPLPESQRSVLGLRAPSIRNMHSSSVRLPVSLVGTTGMMGTPYCGVISAWAGPYKYVTMKPVGNHR</sequence>
<evidence type="ECO:0000256" key="13">
    <source>
        <dbReference type="ARBA" id="ARBA00022927"/>
    </source>
</evidence>
<evidence type="ECO:0000259" key="19">
    <source>
        <dbReference type="Pfam" id="PF04548"/>
    </source>
</evidence>
<dbReference type="Proteomes" id="UP001283361">
    <property type="component" value="Unassembled WGS sequence"/>
</dbReference>
<dbReference type="PANTHER" id="PTHR10903">
    <property type="entry name" value="GTPASE, IMAP FAMILY MEMBER-RELATED"/>
    <property type="match status" value="1"/>
</dbReference>
<proteinExistence type="inferred from homology"/>
<evidence type="ECO:0000256" key="11">
    <source>
        <dbReference type="ARBA" id="ARBA00022805"/>
    </source>
</evidence>
<accession>A0AAE0ZFN0</accession>
<evidence type="ECO:0000256" key="7">
    <source>
        <dbReference type="ARBA" id="ARBA00022692"/>
    </source>
</evidence>
<comment type="cofactor">
    <cofactor evidence="1">
        <name>Mg(2+)</name>
        <dbReference type="ChEBI" id="CHEBI:18420"/>
    </cofactor>
</comment>
<keyword evidence="5" id="KW-0150">Chloroplast</keyword>
<keyword evidence="15" id="KW-0342">GTP-binding</keyword>
<keyword evidence="8" id="KW-0479">Metal-binding</keyword>
<dbReference type="GO" id="GO:0005525">
    <property type="term" value="F:GTP binding"/>
    <property type="evidence" value="ECO:0007669"/>
    <property type="project" value="UniProtKB-KW"/>
</dbReference>
<keyword evidence="13" id="KW-0653">Protein transport</keyword>
<evidence type="ECO:0000256" key="2">
    <source>
        <dbReference type="ARBA" id="ARBA00004167"/>
    </source>
</evidence>
<evidence type="ECO:0000256" key="9">
    <source>
        <dbReference type="ARBA" id="ARBA00022741"/>
    </source>
</evidence>
<dbReference type="GO" id="GO:0046872">
    <property type="term" value="F:metal ion binding"/>
    <property type="evidence" value="ECO:0007669"/>
    <property type="project" value="UniProtKB-KW"/>
</dbReference>
<feature type="domain" description="AIG1-type G" evidence="19">
    <location>
        <begin position="11"/>
        <end position="212"/>
    </location>
</feature>
<keyword evidence="9" id="KW-0547">Nucleotide-binding</keyword>
<dbReference type="PANTHER" id="PTHR10903:SF135">
    <property type="entry name" value="TRANSLOCASE OF CHLOROPLAST 120, CHLOROPLASTIC-RELATED"/>
    <property type="match status" value="1"/>
</dbReference>
<evidence type="ECO:0000256" key="12">
    <source>
        <dbReference type="ARBA" id="ARBA00022842"/>
    </source>
</evidence>
<comment type="caution">
    <text evidence="20">The sequence shown here is derived from an EMBL/GenBank/DDBJ whole genome shotgun (WGS) entry which is preliminary data.</text>
</comment>
<evidence type="ECO:0000256" key="10">
    <source>
        <dbReference type="ARBA" id="ARBA00022801"/>
    </source>
</evidence>
<dbReference type="GO" id="GO:0016020">
    <property type="term" value="C:membrane"/>
    <property type="evidence" value="ECO:0007669"/>
    <property type="project" value="UniProtKB-SubCell"/>
</dbReference>
<evidence type="ECO:0000256" key="4">
    <source>
        <dbReference type="ARBA" id="ARBA00022448"/>
    </source>
</evidence>
<evidence type="ECO:0000256" key="15">
    <source>
        <dbReference type="ARBA" id="ARBA00023134"/>
    </source>
</evidence>
<organism evidence="20 21">
    <name type="scientific">Elysia crispata</name>
    <name type="common">lettuce slug</name>
    <dbReference type="NCBI Taxonomy" id="231223"/>
    <lineage>
        <taxon>Eukaryota</taxon>
        <taxon>Metazoa</taxon>
        <taxon>Spiralia</taxon>
        <taxon>Lophotrochozoa</taxon>
        <taxon>Mollusca</taxon>
        <taxon>Gastropoda</taxon>
        <taxon>Heterobranchia</taxon>
        <taxon>Euthyneura</taxon>
        <taxon>Panpulmonata</taxon>
        <taxon>Sacoglossa</taxon>
        <taxon>Placobranchoidea</taxon>
        <taxon>Plakobranchidae</taxon>
        <taxon>Elysia</taxon>
    </lineage>
</organism>
<reference evidence="20" key="1">
    <citation type="journal article" date="2023" name="G3 (Bethesda)">
        <title>A reference genome for the long-term kleptoplast-retaining sea slug Elysia crispata morphotype clarki.</title>
        <authorList>
            <person name="Eastman K.E."/>
            <person name="Pendleton A.L."/>
            <person name="Shaikh M.A."/>
            <person name="Suttiyut T."/>
            <person name="Ogas R."/>
            <person name="Tomko P."/>
            <person name="Gavelis G."/>
            <person name="Widhalm J.R."/>
            <person name="Wisecaver J.H."/>
        </authorList>
    </citation>
    <scope>NUCLEOTIDE SEQUENCE</scope>
    <source>
        <strain evidence="20">ECLA1</strain>
    </source>
</reference>
<evidence type="ECO:0000313" key="20">
    <source>
        <dbReference type="EMBL" id="KAK3768514.1"/>
    </source>
</evidence>
<keyword evidence="7 18" id="KW-0812">Transmembrane</keyword>
<name>A0AAE0ZFN0_9GAST</name>
<evidence type="ECO:0000256" key="6">
    <source>
        <dbReference type="ARBA" id="ARBA00022640"/>
    </source>
</evidence>
<dbReference type="Gene3D" id="3.40.50.300">
    <property type="entry name" value="P-loop containing nucleotide triphosphate hydrolases"/>
    <property type="match status" value="1"/>
</dbReference>
<evidence type="ECO:0000256" key="18">
    <source>
        <dbReference type="SAM" id="Phobius"/>
    </source>
</evidence>
<feature type="transmembrane region" description="Helical" evidence="18">
    <location>
        <begin position="342"/>
        <end position="363"/>
    </location>
</feature>
<evidence type="ECO:0000256" key="1">
    <source>
        <dbReference type="ARBA" id="ARBA00001946"/>
    </source>
</evidence>
<keyword evidence="10" id="KW-0378">Hydrolase</keyword>
<keyword evidence="4" id="KW-0813">Transport</keyword>
<dbReference type="InterPro" id="IPR045058">
    <property type="entry name" value="GIMA/IAN/Toc"/>
</dbReference>
<dbReference type="GO" id="GO:0016787">
    <property type="term" value="F:hydrolase activity"/>
    <property type="evidence" value="ECO:0007669"/>
    <property type="project" value="UniProtKB-KW"/>
</dbReference>
<evidence type="ECO:0000256" key="3">
    <source>
        <dbReference type="ARBA" id="ARBA00008535"/>
    </source>
</evidence>
<dbReference type="InterPro" id="IPR027417">
    <property type="entry name" value="P-loop_NTPase"/>
</dbReference>
<keyword evidence="12" id="KW-0460">Magnesium</keyword>